<keyword evidence="5 9" id="KW-0472">Membrane</keyword>
<evidence type="ECO:0000256" key="9">
    <source>
        <dbReference type="SAM" id="Phobius"/>
    </source>
</evidence>
<feature type="transmembrane region" description="Helical" evidence="9">
    <location>
        <begin position="24"/>
        <end position="50"/>
    </location>
</feature>
<evidence type="ECO:0000256" key="8">
    <source>
        <dbReference type="SAM" id="MobiDB-lite"/>
    </source>
</evidence>
<keyword evidence="2 9" id="KW-0812">Transmembrane</keyword>
<organism evidence="11 12">
    <name type="scientific">Echinops telfairi</name>
    <name type="common">Lesser hedgehog tenrec</name>
    <dbReference type="NCBI Taxonomy" id="9371"/>
    <lineage>
        <taxon>Eukaryota</taxon>
        <taxon>Metazoa</taxon>
        <taxon>Chordata</taxon>
        <taxon>Craniata</taxon>
        <taxon>Vertebrata</taxon>
        <taxon>Euteleostomi</taxon>
        <taxon>Mammalia</taxon>
        <taxon>Eutheria</taxon>
        <taxon>Afrotheria</taxon>
        <taxon>Tenrecidae</taxon>
        <taxon>Tenrecinae</taxon>
        <taxon>Echinops</taxon>
    </lineage>
</organism>
<keyword evidence="11" id="KW-1185">Reference proteome</keyword>
<dbReference type="RefSeq" id="XP_004713793.1">
    <property type="nucleotide sequence ID" value="XM_004713736.1"/>
</dbReference>
<evidence type="ECO:0000256" key="2">
    <source>
        <dbReference type="ARBA" id="ARBA00022692"/>
    </source>
</evidence>
<feature type="compositionally biased region" description="Polar residues" evidence="8">
    <location>
        <begin position="304"/>
        <end position="331"/>
    </location>
</feature>
<dbReference type="InterPro" id="IPR000276">
    <property type="entry name" value="GPCR_Rhodpsn"/>
</dbReference>
<feature type="transmembrane region" description="Helical" evidence="9">
    <location>
        <begin position="251"/>
        <end position="274"/>
    </location>
</feature>
<proteinExistence type="predicted"/>
<dbReference type="Gene3D" id="1.20.1070.10">
    <property type="entry name" value="Rhodopsin 7-helix transmembrane proteins"/>
    <property type="match status" value="1"/>
</dbReference>
<dbReference type="PRINTS" id="PR02108">
    <property type="entry name" value="MRGPCRFAMILY"/>
</dbReference>
<keyword evidence="6 12" id="KW-0675">Receptor</keyword>
<feature type="domain" description="G-protein coupled receptors family 1 profile" evidence="10">
    <location>
        <begin position="40"/>
        <end position="271"/>
    </location>
</feature>
<dbReference type="PRINTS" id="PR02110">
    <property type="entry name" value="MRGPCRD"/>
</dbReference>
<dbReference type="PANTHER" id="PTHR11334">
    <property type="entry name" value="MAS-RELATED G-PROTEIN COUPLED RECEPTOR"/>
    <property type="match status" value="1"/>
</dbReference>
<feature type="transmembrane region" description="Helical" evidence="9">
    <location>
        <begin position="214"/>
        <end position="239"/>
    </location>
</feature>
<dbReference type="Pfam" id="PF00001">
    <property type="entry name" value="7tm_1"/>
    <property type="match status" value="1"/>
</dbReference>
<dbReference type="InterPro" id="IPR026232">
    <property type="entry name" value="MRGPCRD"/>
</dbReference>
<evidence type="ECO:0000256" key="1">
    <source>
        <dbReference type="ARBA" id="ARBA00004141"/>
    </source>
</evidence>
<protein>
    <submittedName>
        <fullName evidence="12">Mas-related G-protein coupled receptor member D</fullName>
    </submittedName>
</protein>
<evidence type="ECO:0000259" key="10">
    <source>
        <dbReference type="PROSITE" id="PS50262"/>
    </source>
</evidence>
<comment type="subcellular location">
    <subcellularLocation>
        <location evidence="1">Membrane</location>
        <topology evidence="1">Multi-pass membrane protein</topology>
    </subcellularLocation>
</comment>
<sequence length="372" mass="41312">MNSSNTSVLTPKGSRTDVWASDYAAINAVALLTCMCGMADNGWVIWLLVFRTHRNPFCVYVLNLAGADLLFLVTQSATIILEAIFQDKDVEAIEIVRKVKFSVYMVCMCLMTVISSQRCLSVLFPIWFRLHRPQHMSSTVCALLWGLSTLGGALASLSCKQLRHSNQPPCSTLKGAIRTLVLGVFTPLMMLSSLVLFVRIQISSRQWSRRPPRVLVVILVSVLVFLVFSVPYTTLWFMINHTELDNQVKALFVSIIRLLMSLSSSANPVVYILVGRWRSQRKRETLRAMLRRALQEDPEEMDNETPSTGTNAESESQLPTVPAQESPTLGISTAPARPCHGASGRLCTPPCWCHCSAVPTRPPTGRVLWASS</sequence>
<name>A0ABM0J362_ECHTE</name>
<dbReference type="InterPro" id="IPR026234">
    <property type="entry name" value="MRGPCRFAMILY"/>
</dbReference>
<evidence type="ECO:0000313" key="12">
    <source>
        <dbReference type="RefSeq" id="XP_004713793.1"/>
    </source>
</evidence>
<accession>A0ABM0J362</accession>
<keyword evidence="7" id="KW-0807">Transducer</keyword>
<feature type="region of interest" description="Disordered" evidence="8">
    <location>
        <begin position="292"/>
        <end position="332"/>
    </location>
</feature>
<dbReference type="PROSITE" id="PS50262">
    <property type="entry name" value="G_PROTEIN_RECEP_F1_2"/>
    <property type="match status" value="1"/>
</dbReference>
<feature type="transmembrane region" description="Helical" evidence="9">
    <location>
        <begin position="177"/>
        <end position="202"/>
    </location>
</feature>
<evidence type="ECO:0000256" key="5">
    <source>
        <dbReference type="ARBA" id="ARBA00023136"/>
    </source>
</evidence>
<feature type="transmembrane region" description="Helical" evidence="9">
    <location>
        <begin position="140"/>
        <end position="157"/>
    </location>
</feature>
<dbReference type="GeneID" id="101654659"/>
<evidence type="ECO:0000256" key="3">
    <source>
        <dbReference type="ARBA" id="ARBA00022989"/>
    </source>
</evidence>
<feature type="transmembrane region" description="Helical" evidence="9">
    <location>
        <begin position="101"/>
        <end position="128"/>
    </location>
</feature>
<evidence type="ECO:0000313" key="11">
    <source>
        <dbReference type="Proteomes" id="UP000694863"/>
    </source>
</evidence>
<dbReference type="PANTHER" id="PTHR11334:SF57">
    <property type="entry name" value="MAS-RELATED G-PROTEIN COUPLED RECEPTOR MEMBER D"/>
    <property type="match status" value="1"/>
</dbReference>
<dbReference type="Proteomes" id="UP000694863">
    <property type="component" value="Unplaced"/>
</dbReference>
<keyword evidence="4" id="KW-0297">G-protein coupled receptor</keyword>
<evidence type="ECO:0000256" key="4">
    <source>
        <dbReference type="ARBA" id="ARBA00023040"/>
    </source>
</evidence>
<feature type="transmembrane region" description="Helical" evidence="9">
    <location>
        <begin position="57"/>
        <end position="81"/>
    </location>
</feature>
<reference evidence="12" key="1">
    <citation type="submission" date="2025-08" db="UniProtKB">
        <authorList>
            <consortium name="RefSeq"/>
        </authorList>
    </citation>
    <scope>IDENTIFICATION</scope>
</reference>
<dbReference type="SUPFAM" id="SSF81321">
    <property type="entry name" value="Family A G protein-coupled receptor-like"/>
    <property type="match status" value="1"/>
</dbReference>
<keyword evidence="3 9" id="KW-1133">Transmembrane helix</keyword>
<gene>
    <name evidence="12" type="primary">LOC101654659</name>
</gene>
<dbReference type="PRINTS" id="PR00237">
    <property type="entry name" value="GPCRRHODOPSN"/>
</dbReference>
<dbReference type="InterPro" id="IPR017452">
    <property type="entry name" value="GPCR_Rhodpsn_7TM"/>
</dbReference>
<evidence type="ECO:0000256" key="6">
    <source>
        <dbReference type="ARBA" id="ARBA00023170"/>
    </source>
</evidence>
<evidence type="ECO:0000256" key="7">
    <source>
        <dbReference type="ARBA" id="ARBA00023224"/>
    </source>
</evidence>